<dbReference type="PANTHER" id="PTHR46847">
    <property type="entry name" value="D-ALLOSE-BINDING PERIPLASMIC PROTEIN-RELATED"/>
    <property type="match status" value="1"/>
</dbReference>
<dbReference type="CDD" id="cd01536">
    <property type="entry name" value="PBP1_ABC_sugar_binding-like"/>
    <property type="match status" value="1"/>
</dbReference>
<feature type="domain" description="Periplasmic binding protein" evidence="4">
    <location>
        <begin position="37"/>
        <end position="308"/>
    </location>
</feature>
<dbReference type="AlphaFoldDB" id="A0A3B1B1M6"/>
<dbReference type="PANTHER" id="PTHR46847:SF1">
    <property type="entry name" value="D-ALLOSE-BINDING PERIPLASMIC PROTEIN-RELATED"/>
    <property type="match status" value="1"/>
</dbReference>
<comment type="similarity">
    <text evidence="2">Belongs to the bacterial solute-binding protein 2 family.</text>
</comment>
<protein>
    <submittedName>
        <fullName evidence="5">Ribose ABC transporter, periplasmic ribose-binding protein RbsB (TC 3.A.1.2.1)</fullName>
    </submittedName>
</protein>
<sequence>MGTTKQGHFFYAQVATLILSLLLFFSLPVQASAPLQIGVLYWSMNIPGQVAMRKGLEAEADKINLQAQNSSLPSVELLPFVAGDGEIGIENQIRQMFELIQQKPDLIIIQPTDNAALSAPLKLANKKKIPVVAYDQYISGGSLHAYITSDNYQAGYLDGEYIASLFDRKYTIKLILVEYPHVSSTVERLNGFLDALTEAQQAHTILTTFKAVEPISGQQAGKDILAAFPEKDSIDVIFTVNDGGGLPVVDALAAAGRNEIIVASIDGDPASVNNIREQRLTRIDAAQFCGPMGVEAMRIAYAILQNKKVPEHVLIPTFPVSQETLHIYPGWHGPIPEKFRKPWIGKQSYWSGKIKVIK</sequence>
<organism evidence="5">
    <name type="scientific">hydrothermal vent metagenome</name>
    <dbReference type="NCBI Taxonomy" id="652676"/>
    <lineage>
        <taxon>unclassified sequences</taxon>
        <taxon>metagenomes</taxon>
        <taxon>ecological metagenomes</taxon>
    </lineage>
</organism>
<name>A0A3B1B1M6_9ZZZZ</name>
<comment type="subcellular location">
    <subcellularLocation>
        <location evidence="1">Cell envelope</location>
    </subcellularLocation>
</comment>
<keyword evidence="3" id="KW-0732">Signal</keyword>
<dbReference type="EMBL" id="UOFY01000023">
    <property type="protein sequence ID" value="VAX07991.1"/>
    <property type="molecule type" value="Genomic_DNA"/>
</dbReference>
<evidence type="ECO:0000259" key="4">
    <source>
        <dbReference type="Pfam" id="PF13407"/>
    </source>
</evidence>
<evidence type="ECO:0000313" key="5">
    <source>
        <dbReference type="EMBL" id="VAX07991.1"/>
    </source>
</evidence>
<evidence type="ECO:0000256" key="3">
    <source>
        <dbReference type="ARBA" id="ARBA00022729"/>
    </source>
</evidence>
<evidence type="ECO:0000256" key="2">
    <source>
        <dbReference type="ARBA" id="ARBA00007639"/>
    </source>
</evidence>
<gene>
    <name evidence="5" type="ORF">MNBD_GAMMA25-2290</name>
</gene>
<reference evidence="5" key="1">
    <citation type="submission" date="2018-06" db="EMBL/GenBank/DDBJ databases">
        <authorList>
            <person name="Zhirakovskaya E."/>
        </authorList>
    </citation>
    <scope>NUCLEOTIDE SEQUENCE</scope>
</reference>
<dbReference type="GO" id="GO:0030246">
    <property type="term" value="F:carbohydrate binding"/>
    <property type="evidence" value="ECO:0007669"/>
    <property type="project" value="UniProtKB-ARBA"/>
</dbReference>
<dbReference type="InterPro" id="IPR028082">
    <property type="entry name" value="Peripla_BP_I"/>
</dbReference>
<accession>A0A3B1B1M6</accession>
<dbReference type="InterPro" id="IPR025997">
    <property type="entry name" value="SBP_2_dom"/>
</dbReference>
<evidence type="ECO:0000256" key="1">
    <source>
        <dbReference type="ARBA" id="ARBA00004196"/>
    </source>
</evidence>
<dbReference type="GO" id="GO:0030313">
    <property type="term" value="C:cell envelope"/>
    <property type="evidence" value="ECO:0007669"/>
    <property type="project" value="UniProtKB-SubCell"/>
</dbReference>
<dbReference type="Pfam" id="PF13407">
    <property type="entry name" value="Peripla_BP_4"/>
    <property type="match status" value="1"/>
</dbReference>
<proteinExistence type="inferred from homology"/>
<dbReference type="SUPFAM" id="SSF53822">
    <property type="entry name" value="Periplasmic binding protein-like I"/>
    <property type="match status" value="1"/>
</dbReference>
<dbReference type="Gene3D" id="3.40.50.2300">
    <property type="match status" value="2"/>
</dbReference>